<feature type="region of interest" description="Disordered" evidence="1">
    <location>
        <begin position="484"/>
        <end position="512"/>
    </location>
</feature>
<accession>A0AAV0AEH0</accession>
<dbReference type="AlphaFoldDB" id="A0AAV0AEH0"/>
<dbReference type="EMBL" id="CALTRL010000007">
    <property type="protein sequence ID" value="CAH7665795.1"/>
    <property type="molecule type" value="Genomic_DNA"/>
</dbReference>
<proteinExistence type="predicted"/>
<sequence>MVKVDVLLPSYQMTQSDRYVGLISIEHLIESLQKTHLTLSKIKFTQTNPITKSLLSYPSGLLAVVLETLWVIQRVESLFGKVDRAIERQKGRFNPESQESIQLSERARRLNLQRRDGLVNLTCHWASLHFLGHLCLDAELSQTERKSFRNSEGILRHHFSLSSSDYHRTTDRPYISRLLTTNGVASRYAELGLSLISTWSDESGDQSFIKNRISGLDLAKSLSMADQVSRLAADLSLPPINPFDLSGALEKTANTLIRLTLDWVAGSPCETVAQTSYISQYLEQLLKSDDLIASEIDPNDKCVTTEVPQSHLNPTSKEPTAYSTIEPTSKPLPEKGSSLHQSVTLNELELNQGERSVDSTDRSTIFNNSCSNSQPNQDPHTQPTRQDSNTNDQVNTIDRLTESDQKNLNSENINCQLPRSNQRKRLYERYSEDEEDAAERKSRKLGSKTGRKSKRSERKSLIAENIINDIIRESPRLSVALREAEDMSERRLKELDENVIEYKRTKSSPEGG</sequence>
<feature type="compositionally biased region" description="Polar residues" evidence="1">
    <location>
        <begin position="362"/>
        <end position="398"/>
    </location>
</feature>
<evidence type="ECO:0000313" key="2">
    <source>
        <dbReference type="EMBL" id="CAH7665795.1"/>
    </source>
</evidence>
<feature type="compositionally biased region" description="Basic and acidic residues" evidence="1">
    <location>
        <begin position="484"/>
        <end position="504"/>
    </location>
</feature>
<comment type="caution">
    <text evidence="2">The sequence shown here is derived from an EMBL/GenBank/DDBJ whole genome shotgun (WGS) entry which is preliminary data.</text>
</comment>
<feature type="compositionally biased region" description="Polar residues" evidence="1">
    <location>
        <begin position="406"/>
        <end position="420"/>
    </location>
</feature>
<organism evidence="2 3">
    <name type="scientific">Phakopsora pachyrhizi</name>
    <name type="common">Asian soybean rust disease fungus</name>
    <dbReference type="NCBI Taxonomy" id="170000"/>
    <lineage>
        <taxon>Eukaryota</taxon>
        <taxon>Fungi</taxon>
        <taxon>Dikarya</taxon>
        <taxon>Basidiomycota</taxon>
        <taxon>Pucciniomycotina</taxon>
        <taxon>Pucciniomycetes</taxon>
        <taxon>Pucciniales</taxon>
        <taxon>Phakopsoraceae</taxon>
        <taxon>Phakopsora</taxon>
    </lineage>
</organism>
<dbReference type="Proteomes" id="UP001153365">
    <property type="component" value="Unassembled WGS sequence"/>
</dbReference>
<feature type="compositionally biased region" description="Polar residues" evidence="1">
    <location>
        <begin position="306"/>
        <end position="327"/>
    </location>
</feature>
<gene>
    <name evidence="2" type="ORF">PPACK8108_LOCUS82</name>
</gene>
<feature type="region of interest" description="Disordered" evidence="1">
    <location>
        <begin position="304"/>
        <end position="460"/>
    </location>
</feature>
<reference evidence="2" key="1">
    <citation type="submission" date="2022-06" db="EMBL/GenBank/DDBJ databases">
        <authorList>
            <consortium name="SYNGENTA / RWTH Aachen University"/>
        </authorList>
    </citation>
    <scope>NUCLEOTIDE SEQUENCE</scope>
</reference>
<keyword evidence="3" id="KW-1185">Reference proteome</keyword>
<protein>
    <submittedName>
        <fullName evidence="2">Expressed protein</fullName>
    </submittedName>
</protein>
<evidence type="ECO:0000313" key="3">
    <source>
        <dbReference type="Proteomes" id="UP001153365"/>
    </source>
</evidence>
<evidence type="ECO:0000256" key="1">
    <source>
        <dbReference type="SAM" id="MobiDB-lite"/>
    </source>
</evidence>
<name>A0AAV0AEH0_PHAPC</name>
<feature type="compositionally biased region" description="Basic residues" evidence="1">
    <location>
        <begin position="441"/>
        <end position="457"/>
    </location>
</feature>